<comment type="caution">
    <text evidence="2">The sequence shown here is derived from an EMBL/GenBank/DDBJ whole genome shotgun (WGS) entry which is preliminary data.</text>
</comment>
<dbReference type="Gene3D" id="1.25.40.10">
    <property type="entry name" value="Tetratricopeptide repeat domain"/>
    <property type="match status" value="1"/>
</dbReference>
<dbReference type="Proteomes" id="UP000051802">
    <property type="component" value="Unassembled WGS sequence"/>
</dbReference>
<reference evidence="2 3" key="1">
    <citation type="submission" date="2015-10" db="EMBL/GenBank/DDBJ databases">
        <title>Genome sequencing and analysis of members of genus Stenotrophomonas.</title>
        <authorList>
            <person name="Patil P.P."/>
            <person name="Midha S."/>
            <person name="Patil P.B."/>
        </authorList>
    </citation>
    <scope>NUCLEOTIDE SEQUENCE [LARGE SCALE GENOMIC DNA]</scope>
    <source>
        <strain evidence="2 3">JCM 16536</strain>
    </source>
</reference>
<gene>
    <name evidence="2" type="ORF">ARC20_07980</name>
</gene>
<evidence type="ECO:0000256" key="1">
    <source>
        <dbReference type="SAM" id="MobiDB-lite"/>
    </source>
</evidence>
<proteinExistence type="predicted"/>
<dbReference type="InterPro" id="IPR011990">
    <property type="entry name" value="TPR-like_helical_dom_sf"/>
</dbReference>
<organism evidence="2 3">
    <name type="scientific">Stenotrophomonas panacihumi</name>
    <dbReference type="NCBI Taxonomy" id="676599"/>
    <lineage>
        <taxon>Bacteria</taxon>
        <taxon>Pseudomonadati</taxon>
        <taxon>Pseudomonadota</taxon>
        <taxon>Gammaproteobacteria</taxon>
        <taxon>Lysobacterales</taxon>
        <taxon>Lysobacteraceae</taxon>
        <taxon>Stenotrophomonas</taxon>
    </lineage>
</organism>
<dbReference type="AlphaFoldDB" id="A0A0R0AUD9"/>
<accession>A0A0R0AUD9</accession>
<feature type="compositionally biased region" description="Polar residues" evidence="1">
    <location>
        <begin position="16"/>
        <end position="26"/>
    </location>
</feature>
<evidence type="ECO:0000313" key="2">
    <source>
        <dbReference type="EMBL" id="KRG44833.1"/>
    </source>
</evidence>
<keyword evidence="3" id="KW-1185">Reference proteome</keyword>
<feature type="region of interest" description="Disordered" evidence="1">
    <location>
        <begin position="1"/>
        <end position="26"/>
    </location>
</feature>
<evidence type="ECO:0000313" key="3">
    <source>
        <dbReference type="Proteomes" id="UP000051802"/>
    </source>
</evidence>
<dbReference type="RefSeq" id="WP_057646065.1">
    <property type="nucleotide sequence ID" value="NZ_LLXU01000066.1"/>
</dbReference>
<name>A0A0R0AUD9_9GAMM</name>
<sequence>MSPIPFDKNMGAADSHGTSSPTKVSNESLQKFLTTKARAEAGSAVAQRELAEMYGRCIPVNINPRRFLQSIDAITALSKSPANAEGMKRVARVTADECASVDNGAIIPLEAHDLWLQQAAKQGDLAAQAQVFMRPGKRPQGDELRKFMDQVVASNDPTAMFEMGQLVEGNPSGDGAGRYSSVAGDTLTGYAWSIVACQRGLDCGAGSPIMNSVCLNTGGCSSPDFESFVRDYIVTTGDAALLNSKIQEVGSLLPNSN</sequence>
<dbReference type="EMBL" id="LLXU01000066">
    <property type="protein sequence ID" value="KRG44833.1"/>
    <property type="molecule type" value="Genomic_DNA"/>
</dbReference>
<protein>
    <submittedName>
        <fullName evidence="2">Uncharacterized protein</fullName>
    </submittedName>
</protein>
<dbReference type="OrthoDB" id="6009160at2"/>